<dbReference type="SUPFAM" id="SSF53244">
    <property type="entry name" value="MurD-like peptide ligases, peptide-binding domain"/>
    <property type="match status" value="1"/>
</dbReference>
<evidence type="ECO:0000256" key="2">
    <source>
        <dbReference type="ARBA" id="ARBA00022741"/>
    </source>
</evidence>
<organism evidence="6 7">
    <name type="scientific">Candidatus Zambryskibacteria bacterium RIFCSPLOWO2_12_FULL_39_16</name>
    <dbReference type="NCBI Taxonomy" id="1802775"/>
    <lineage>
        <taxon>Bacteria</taxon>
        <taxon>Candidatus Zambryskiibacteriota</taxon>
    </lineage>
</organism>
<dbReference type="GO" id="GO:0005524">
    <property type="term" value="F:ATP binding"/>
    <property type="evidence" value="ECO:0007669"/>
    <property type="project" value="UniProtKB-KW"/>
</dbReference>
<dbReference type="Pfam" id="PF02875">
    <property type="entry name" value="Mur_ligase_C"/>
    <property type="match status" value="1"/>
</dbReference>
<name>A0A1G2USU3_9BACT</name>
<evidence type="ECO:0008006" key="8">
    <source>
        <dbReference type="Google" id="ProtNLM"/>
    </source>
</evidence>
<evidence type="ECO:0000313" key="7">
    <source>
        <dbReference type="Proteomes" id="UP000177276"/>
    </source>
</evidence>
<dbReference type="Gene3D" id="3.90.190.20">
    <property type="entry name" value="Mur ligase, C-terminal domain"/>
    <property type="match status" value="1"/>
</dbReference>
<dbReference type="InterPro" id="IPR036565">
    <property type="entry name" value="Mur-like_cat_sf"/>
</dbReference>
<dbReference type="InterPro" id="IPR036615">
    <property type="entry name" value="Mur_ligase_C_dom_sf"/>
</dbReference>
<dbReference type="SUPFAM" id="SSF53623">
    <property type="entry name" value="MurD-like peptide ligases, catalytic domain"/>
    <property type="match status" value="1"/>
</dbReference>
<evidence type="ECO:0000313" key="6">
    <source>
        <dbReference type="EMBL" id="OHB12453.1"/>
    </source>
</evidence>
<dbReference type="InterPro" id="IPR004101">
    <property type="entry name" value="Mur_ligase_C"/>
</dbReference>
<gene>
    <name evidence="6" type="ORF">A3G46_02055</name>
</gene>
<dbReference type="Pfam" id="PF08245">
    <property type="entry name" value="Mur_ligase_M"/>
    <property type="match status" value="1"/>
</dbReference>
<proteinExistence type="predicted"/>
<dbReference type="InterPro" id="IPR013221">
    <property type="entry name" value="Mur_ligase_cen"/>
</dbReference>
<sequence>MKSILKNILVRIMGNQVRRLRKRNTFKIVGVVGSIGKTSTKLAIVKILESEKRVRYQEGNYNDIISVPLIFFGRKIPKLWNIFSWSKIILQNEAQIYSKYPFDVVVVELGTDAPGQINKFRSYLHLDIAVITAIVPEHMEFFESIEKVAEEEWSVSFFSDVVFANKDLCTILPSNLNHKKIIFYGKEYGSAYKIENVSKMKDYLSFDILYEGKKILSTSYPALSEVQLYSICAAVAIALTLQISDKKTKESISKISSFSGRMQKLKGIKDSIIIDDTYNASPSAVKMALDALYAYTATQRIAILGMMNELGSLSEEEHKKVGKYCNPKFLDLVVTVGKDANDFISPVAKENGCEVYKAKNSVDAGLFVAEKVKQGTVILAKGSQFGVFTEEALKPLLSDKSDFSKLVRQDEYWMKKKQLTFD</sequence>
<reference evidence="6 7" key="1">
    <citation type="journal article" date="2016" name="Nat. Commun.">
        <title>Thousands of microbial genomes shed light on interconnected biogeochemical processes in an aquifer system.</title>
        <authorList>
            <person name="Anantharaman K."/>
            <person name="Brown C.T."/>
            <person name="Hug L.A."/>
            <person name="Sharon I."/>
            <person name="Castelle C.J."/>
            <person name="Probst A.J."/>
            <person name="Thomas B.C."/>
            <person name="Singh A."/>
            <person name="Wilkins M.J."/>
            <person name="Karaoz U."/>
            <person name="Brodie E.L."/>
            <person name="Williams K.H."/>
            <person name="Hubbard S.S."/>
            <person name="Banfield J.F."/>
        </authorList>
    </citation>
    <scope>NUCLEOTIDE SEQUENCE [LARGE SCALE GENOMIC DNA]</scope>
</reference>
<evidence type="ECO:0000259" key="5">
    <source>
        <dbReference type="Pfam" id="PF08245"/>
    </source>
</evidence>
<comment type="caution">
    <text evidence="6">The sequence shown here is derived from an EMBL/GenBank/DDBJ whole genome shotgun (WGS) entry which is preliminary data.</text>
</comment>
<dbReference type="InterPro" id="IPR051046">
    <property type="entry name" value="MurCDEF_CellWall_CoF430Synth"/>
</dbReference>
<keyword evidence="1" id="KW-0436">Ligase</keyword>
<dbReference type="Proteomes" id="UP000177276">
    <property type="component" value="Unassembled WGS sequence"/>
</dbReference>
<dbReference type="EMBL" id="MHWS01000009">
    <property type="protein sequence ID" value="OHB12453.1"/>
    <property type="molecule type" value="Genomic_DNA"/>
</dbReference>
<accession>A0A1G2USU3</accession>
<dbReference type="GO" id="GO:0016881">
    <property type="term" value="F:acid-amino acid ligase activity"/>
    <property type="evidence" value="ECO:0007669"/>
    <property type="project" value="InterPro"/>
</dbReference>
<feature type="domain" description="Mur ligase central" evidence="5">
    <location>
        <begin position="102"/>
        <end position="238"/>
    </location>
</feature>
<keyword evidence="3" id="KW-0067">ATP-binding</keyword>
<feature type="domain" description="Mur ligase C-terminal" evidence="4">
    <location>
        <begin position="260"/>
        <end position="383"/>
    </location>
</feature>
<evidence type="ECO:0000259" key="4">
    <source>
        <dbReference type="Pfam" id="PF02875"/>
    </source>
</evidence>
<dbReference type="PANTHER" id="PTHR43024">
    <property type="entry name" value="UDP-N-ACETYLMURAMOYL-TRIPEPTIDE--D-ALANYL-D-ALANINE LIGASE"/>
    <property type="match status" value="1"/>
</dbReference>
<evidence type="ECO:0000256" key="3">
    <source>
        <dbReference type="ARBA" id="ARBA00022840"/>
    </source>
</evidence>
<dbReference type="AlphaFoldDB" id="A0A1G2USU3"/>
<protein>
    <recommendedName>
        <fullName evidence="8">UDP-N-acetylmuramoyl-tripeptide--D-alanyl-D-alanine ligase</fullName>
    </recommendedName>
</protein>
<dbReference type="PANTHER" id="PTHR43024:SF1">
    <property type="entry name" value="UDP-N-ACETYLMURAMOYL-TRIPEPTIDE--D-ALANYL-D-ALANINE LIGASE"/>
    <property type="match status" value="1"/>
</dbReference>
<evidence type="ECO:0000256" key="1">
    <source>
        <dbReference type="ARBA" id="ARBA00022598"/>
    </source>
</evidence>
<dbReference type="Gene3D" id="3.40.1190.10">
    <property type="entry name" value="Mur-like, catalytic domain"/>
    <property type="match status" value="1"/>
</dbReference>
<keyword evidence="2" id="KW-0547">Nucleotide-binding</keyword>